<gene>
    <name evidence="2" type="ORF">EGW08_000381</name>
</gene>
<keyword evidence="3" id="KW-1185">Reference proteome</keyword>
<feature type="compositionally biased region" description="Basic and acidic residues" evidence="1">
    <location>
        <begin position="1"/>
        <end position="11"/>
    </location>
</feature>
<feature type="region of interest" description="Disordered" evidence="1">
    <location>
        <begin position="59"/>
        <end position="130"/>
    </location>
</feature>
<feature type="region of interest" description="Disordered" evidence="1">
    <location>
        <begin position="1318"/>
        <end position="1358"/>
    </location>
</feature>
<feature type="compositionally biased region" description="Polar residues" evidence="1">
    <location>
        <begin position="1110"/>
        <end position="1120"/>
    </location>
</feature>
<feature type="compositionally biased region" description="Polar residues" evidence="1">
    <location>
        <begin position="828"/>
        <end position="854"/>
    </location>
</feature>
<name>A0A3S1I422_ELYCH</name>
<feature type="compositionally biased region" description="Low complexity" evidence="1">
    <location>
        <begin position="609"/>
        <end position="618"/>
    </location>
</feature>
<dbReference type="EMBL" id="RQTK01000005">
    <property type="protein sequence ID" value="RUS91810.1"/>
    <property type="molecule type" value="Genomic_DNA"/>
</dbReference>
<sequence length="1661" mass="185844">MRSKPSLDGKSKRQRLARAKEKLSRGSSSKRRRRLQVCQEPAQTDSTIATFTVFIGGEGSGEGVRVVKNSPPVDPGDKVTDPTGGPDSAESEESQQKSDARHLPDKHEFRDIFNSRKRSKSKERCPKSKMYNFDESAQTVYNLEESLPTEVRDLLSCRGGNLCFHDHERVRVVNNKIHVRAKQNRSKPQIKKRASPSRQSLYRVPPAKRVTFSPGNKRHKSAWNRRKSISPDRKIDIAATDRQSVPPPPSGYHLRVVPSSVDGSIDNPCTDDSTWTQTERSTASKLSNIDSQSEPLERIKKSSHCTSHEKRLPIKEVKEHFKRSMEVPSCRLVNLLRSNKIKGRFYSGYESCTKKEPVPKCSGFGAFGDAVLEVTPSETDSQSVTKSSLANVGDKIHKHRGNNMDLIKCGPMKSRTILNRRRLRHTARGERDLNISNNTNLYSTTLLTCIKFPETIDSMQALDQPSPDSLSIIHIQQLNINMNAFPGDESANESISGNHQEVILENKTSSTTPSVDQFYTPESASPGHQVEVISGSALVECGEEVARLQSPPLESLTSVKDEPQVQRSLIEIEHECWEAKKHSIMMACNEAIKNRLQRQETEDEESREMTTSESTSAKSSREKRKKRKTKTTESVYVKFKTSLSKKLTTTTTLKEVKPFLQDISTKPLMFDDDHQNVLSLTSQSSEQSLAISQPRHTRIIKCAEVENQMRKRKLCSDTEVELLHSNESIKLPIGVSKSEKDGQVRECQIKKPENSFVKTFPMEEHSMEIDRQDFSQRSPTIPHGELVGECDRLSEKASAITVINVMETSANLKAENLESAKAVEPGFSESNQVEGYGQTSDLPLVSQPVTVSLDGSTSRERSKRRKKNHKEKGKGKSEVKGVDSKTRDAIGTSTLEDTPQGPQSDTSLSHTSKKVSHYSSTTKSLHHGIRSHSSPPEIRKKKVGSKKKLSVHLKEPLETRSKWRHKLQKKSSENKNTTRSGMLKEQTPRNTGSSSSTNSEKKRKSHTTASSISSDSVEDVQPAVNKAPPEIEQKQSETENTIPIVVDEIQKSLNDCETHEVTYTQNDVEDELASHNVQCQKSCAEKVNPKRKEIKSEKLFKTGEEKVVEHTSQPNESSVLKSKPKGHNYPSDPASVQPKPINKTTAKLVCTRLASRHQSKEKDLQKAEEGWNNSIAYSISDKGKVVGDKSRCVTRRTKLKYVIVKAKDKSKENKDNKIELLVQPAVGKVNSSDGEGNDQDVKQDGQGDSSLRGQFKTVQFSDSIEKIEHIKQVDVLEEVESIEEQVQEAHIGDNVSEGSLGDMFLSNNFDLVRELVEEEAEHTEKQPGPMPKLEVAPRTDKRKSSSPRRSKRPVWLKKAAPKPVDEPIVVEARVVVQKQIVSPKRLEKKKESFEEVILQPKKCNIQVTNPLPSSGVSPKRELPSIKTKVSYSSILSDVFLSLPLKKGTRRIIAEAGSPVDIKEVIEGSSVDAADYAKNLRFSPKVKRSVAAVFSTGVVRKKGPFEPGARDAPVGSGSAKSLMSRDTDAEYRLSMANCSFSTDLDEASVCRPVRSDQSNRSIGAARRKEKRLAYGRRDGSALPWHLVDADLEQENQERTVPSYRQIIETSIINLGLSWLMQEFFNRFDFLNPRRPLRSPHYREASELSIDPLDREPRPLSAV</sequence>
<feature type="compositionally biased region" description="Polar residues" evidence="1">
    <location>
        <begin position="891"/>
        <end position="910"/>
    </location>
</feature>
<feature type="region of interest" description="Disordered" evidence="1">
    <location>
        <begin position="598"/>
        <end position="631"/>
    </location>
</feature>
<protein>
    <submittedName>
        <fullName evidence="2">Uncharacterized protein</fullName>
    </submittedName>
</protein>
<feature type="region of interest" description="Disordered" evidence="1">
    <location>
        <begin position="1095"/>
        <end position="1142"/>
    </location>
</feature>
<dbReference type="OrthoDB" id="6159880at2759"/>
<dbReference type="Proteomes" id="UP000271974">
    <property type="component" value="Unassembled WGS sequence"/>
</dbReference>
<proteinExistence type="predicted"/>
<organism evidence="2 3">
    <name type="scientific">Elysia chlorotica</name>
    <name type="common">Eastern emerald elysia</name>
    <name type="synonym">Sea slug</name>
    <dbReference type="NCBI Taxonomy" id="188477"/>
    <lineage>
        <taxon>Eukaryota</taxon>
        <taxon>Metazoa</taxon>
        <taxon>Spiralia</taxon>
        <taxon>Lophotrochozoa</taxon>
        <taxon>Mollusca</taxon>
        <taxon>Gastropoda</taxon>
        <taxon>Heterobranchia</taxon>
        <taxon>Euthyneura</taxon>
        <taxon>Panpulmonata</taxon>
        <taxon>Sacoglossa</taxon>
        <taxon>Placobranchoidea</taxon>
        <taxon>Plakobranchidae</taxon>
        <taxon>Elysia</taxon>
    </lineage>
</organism>
<feature type="compositionally biased region" description="Basic residues" evidence="1">
    <location>
        <begin position="216"/>
        <end position="228"/>
    </location>
</feature>
<evidence type="ECO:0000313" key="3">
    <source>
        <dbReference type="Proteomes" id="UP000271974"/>
    </source>
</evidence>
<feature type="region of interest" description="Disordered" evidence="1">
    <location>
        <begin position="1"/>
        <end position="43"/>
    </location>
</feature>
<feature type="region of interest" description="Disordered" evidence="1">
    <location>
        <begin position="1224"/>
        <end position="1254"/>
    </location>
</feature>
<comment type="caution">
    <text evidence="2">The sequence shown here is derived from an EMBL/GenBank/DDBJ whole genome shotgun (WGS) entry which is preliminary data.</text>
</comment>
<accession>A0A3S1I422</accession>
<feature type="region of interest" description="Disordered" evidence="1">
    <location>
        <begin position="823"/>
        <end position="1043"/>
    </location>
</feature>
<feature type="compositionally biased region" description="Polar residues" evidence="1">
    <location>
        <begin position="988"/>
        <end position="998"/>
    </location>
</feature>
<feature type="compositionally biased region" description="Basic and acidic residues" evidence="1">
    <location>
        <begin position="874"/>
        <end position="888"/>
    </location>
</feature>
<feature type="compositionally biased region" description="Basic and acidic residues" evidence="1">
    <location>
        <begin position="94"/>
        <end position="114"/>
    </location>
</feature>
<feature type="compositionally biased region" description="Basic and acidic residues" evidence="1">
    <location>
        <begin position="1095"/>
        <end position="1109"/>
    </location>
</feature>
<feature type="compositionally biased region" description="Basic and acidic residues" evidence="1">
    <location>
        <begin position="952"/>
        <end position="961"/>
    </location>
</feature>
<evidence type="ECO:0000313" key="2">
    <source>
        <dbReference type="EMBL" id="RUS91810.1"/>
    </source>
</evidence>
<feature type="region of interest" description="Disordered" evidence="1">
    <location>
        <begin position="181"/>
        <end position="251"/>
    </location>
</feature>
<reference evidence="2 3" key="1">
    <citation type="submission" date="2019-01" db="EMBL/GenBank/DDBJ databases">
        <title>A draft genome assembly of the solar-powered sea slug Elysia chlorotica.</title>
        <authorList>
            <person name="Cai H."/>
            <person name="Li Q."/>
            <person name="Fang X."/>
            <person name="Li J."/>
            <person name="Curtis N.E."/>
            <person name="Altenburger A."/>
            <person name="Shibata T."/>
            <person name="Feng M."/>
            <person name="Maeda T."/>
            <person name="Schwartz J.A."/>
            <person name="Shigenobu S."/>
            <person name="Lundholm N."/>
            <person name="Nishiyama T."/>
            <person name="Yang H."/>
            <person name="Hasebe M."/>
            <person name="Li S."/>
            <person name="Pierce S.K."/>
            <person name="Wang J."/>
        </authorList>
    </citation>
    <scope>NUCLEOTIDE SEQUENCE [LARGE SCALE GENOMIC DNA]</scope>
    <source>
        <strain evidence="2">EC2010</strain>
        <tissue evidence="2">Whole organism of an adult</tissue>
    </source>
</reference>
<evidence type="ECO:0000256" key="1">
    <source>
        <dbReference type="SAM" id="MobiDB-lite"/>
    </source>
</evidence>
<feature type="compositionally biased region" description="Basic residues" evidence="1">
    <location>
        <begin position="861"/>
        <end position="873"/>
    </location>
</feature>
<feature type="compositionally biased region" description="Basic residues" evidence="1">
    <location>
        <begin position="1344"/>
        <end position="1355"/>
    </location>
</feature>
<feature type="compositionally biased region" description="Basic residues" evidence="1">
    <location>
        <begin position="939"/>
        <end position="951"/>
    </location>
</feature>
<feature type="compositionally biased region" description="Basic residues" evidence="1">
    <location>
        <begin position="181"/>
        <end position="195"/>
    </location>
</feature>